<keyword evidence="9" id="KW-0966">Cell projection</keyword>
<gene>
    <name evidence="14" type="ORF">EPR50_G00050120</name>
</gene>
<evidence type="ECO:0000256" key="9">
    <source>
        <dbReference type="ARBA" id="ARBA00023273"/>
    </source>
</evidence>
<evidence type="ECO:0000256" key="11">
    <source>
        <dbReference type="ARBA" id="ARBA00046836"/>
    </source>
</evidence>
<comment type="subunit">
    <text evidence="11">Component of the nexin-dynein regulatory complex (N-DRC). Interacts with CFAP52.</text>
</comment>
<evidence type="ECO:0000256" key="4">
    <source>
        <dbReference type="ARBA" id="ARBA00021752"/>
    </source>
</evidence>
<evidence type="ECO:0000256" key="12">
    <source>
        <dbReference type="SAM" id="Coils"/>
    </source>
</evidence>
<evidence type="ECO:0000256" key="13">
    <source>
        <dbReference type="SAM" id="MobiDB-lite"/>
    </source>
</evidence>
<feature type="region of interest" description="Disordered" evidence="13">
    <location>
        <begin position="381"/>
        <end position="401"/>
    </location>
</feature>
<keyword evidence="12" id="KW-0175">Coiled coil</keyword>
<keyword evidence="6" id="KW-0282">Flagellum</keyword>
<organism evidence="14 15">
    <name type="scientific">Perca flavescens</name>
    <name type="common">American yellow perch</name>
    <name type="synonym">Morone flavescens</name>
    <dbReference type="NCBI Taxonomy" id="8167"/>
    <lineage>
        <taxon>Eukaryota</taxon>
        <taxon>Metazoa</taxon>
        <taxon>Chordata</taxon>
        <taxon>Craniata</taxon>
        <taxon>Vertebrata</taxon>
        <taxon>Euteleostomi</taxon>
        <taxon>Actinopterygii</taxon>
        <taxon>Neopterygii</taxon>
        <taxon>Teleostei</taxon>
        <taxon>Neoteleostei</taxon>
        <taxon>Acanthomorphata</taxon>
        <taxon>Eupercaria</taxon>
        <taxon>Perciformes</taxon>
        <taxon>Percoidei</taxon>
        <taxon>Percidae</taxon>
        <taxon>Percinae</taxon>
        <taxon>Perca</taxon>
    </lineage>
</organism>
<dbReference type="InterPro" id="IPR042815">
    <property type="entry name" value="DRC10"/>
</dbReference>
<dbReference type="Proteomes" id="UP000295070">
    <property type="component" value="Chromosome 5"/>
</dbReference>
<evidence type="ECO:0000256" key="2">
    <source>
        <dbReference type="ARBA" id="ARBA00004611"/>
    </source>
</evidence>
<dbReference type="EMBL" id="SCKG01000005">
    <property type="protein sequence ID" value="TDH12730.1"/>
    <property type="molecule type" value="Genomic_DNA"/>
</dbReference>
<feature type="coiled-coil region" evidence="12">
    <location>
        <begin position="247"/>
        <end position="288"/>
    </location>
</feature>
<keyword evidence="7" id="KW-0969">Cilium</keyword>
<dbReference type="SMART" id="SM00015">
    <property type="entry name" value="IQ"/>
    <property type="match status" value="1"/>
</dbReference>
<comment type="similarity">
    <text evidence="3">Belongs to the DRC10 family.</text>
</comment>
<keyword evidence="8" id="KW-0206">Cytoskeleton</keyword>
<evidence type="ECO:0000256" key="10">
    <source>
        <dbReference type="ARBA" id="ARBA00032180"/>
    </source>
</evidence>
<evidence type="ECO:0000256" key="8">
    <source>
        <dbReference type="ARBA" id="ARBA00023212"/>
    </source>
</evidence>
<evidence type="ECO:0000256" key="7">
    <source>
        <dbReference type="ARBA" id="ARBA00023069"/>
    </source>
</evidence>
<evidence type="ECO:0000313" key="14">
    <source>
        <dbReference type="EMBL" id="TDH12730.1"/>
    </source>
</evidence>
<keyword evidence="15" id="KW-1185">Reference proteome</keyword>
<evidence type="ECO:0000256" key="6">
    <source>
        <dbReference type="ARBA" id="ARBA00022846"/>
    </source>
</evidence>
<dbReference type="PANTHER" id="PTHR31598:SF1">
    <property type="entry name" value="DYNEIN REGULATORY COMPLEX PROTEIN 10"/>
    <property type="match status" value="1"/>
</dbReference>
<keyword evidence="5" id="KW-0963">Cytoplasm</keyword>
<name>A0A484DDM2_PERFV</name>
<dbReference type="PANTHER" id="PTHR31598">
    <property type="entry name" value="IQ DOMAIN-CONTAINING PROTEIN D"/>
    <property type="match status" value="1"/>
</dbReference>
<dbReference type="AlphaFoldDB" id="A0A484DDM2"/>
<dbReference type="InterPro" id="IPR000048">
    <property type="entry name" value="IQ_motif_EF-hand-BS"/>
</dbReference>
<dbReference type="CDD" id="cd23767">
    <property type="entry name" value="IQCD"/>
    <property type="match status" value="1"/>
</dbReference>
<sequence length="401" mass="45439">MSAKGAMVLAKTKTQSEDALKNKDMSQKKLLSLEAQRISSILENCISQVEFAAALPTVLRFNSVSSVVDKELSRALQDHQILDKSLEGLIGLKQESDEEQGGEFGKARAQLEKDIKNSVRDLLRLVRAHPDALCGLRTKLGMELGESEYMLIQGLKKFHSHVVEQLLTSPDEELELLLHKQVSSSPAQDSEHLVLLEEEVSTSMKQIDAMISEKNVEIQNLQSGLNGNIRQDAGVSLLVEKQCQSHIKAAKIKHTSIQREIDRLNSQLNNLILENRQAEIVIQMKNEKVEAEIEYLLQTFDDVIGENQADLELNKMDYEMEEEELMKLKTSFSALEVECNQIQEKRRLAEEKRKEDMRELELKTKAAIFAQAWWRGYSTRKALKNKGKSKKAKKGKGKKTK</sequence>
<dbReference type="PROSITE" id="PS50096">
    <property type="entry name" value="IQ"/>
    <property type="match status" value="1"/>
</dbReference>
<evidence type="ECO:0000256" key="3">
    <source>
        <dbReference type="ARBA" id="ARBA00009071"/>
    </source>
</evidence>
<reference evidence="14 15" key="1">
    <citation type="submission" date="2019-01" db="EMBL/GenBank/DDBJ databases">
        <title>A chromosome-scale genome assembly of the yellow perch, Perca flavescens.</title>
        <authorList>
            <person name="Feron R."/>
            <person name="Morvezen R."/>
            <person name="Bestin A."/>
            <person name="Haffray P."/>
            <person name="Klopp C."/>
            <person name="Zahm M."/>
            <person name="Cabau C."/>
            <person name="Roques C."/>
            <person name="Donnadieu C."/>
            <person name="Bouchez O."/>
            <person name="Christie M."/>
            <person name="Larson W."/>
            <person name="Guiguen Y."/>
        </authorList>
    </citation>
    <scope>NUCLEOTIDE SEQUENCE [LARGE SCALE GENOMIC DNA]</scope>
    <source>
        <strain evidence="14">YP-PL-M2</strain>
        <tissue evidence="14">Blood</tissue>
    </source>
</reference>
<dbReference type="Pfam" id="PF00612">
    <property type="entry name" value="IQ"/>
    <property type="match status" value="1"/>
</dbReference>
<dbReference type="STRING" id="8167.A0A484DDM2"/>
<comment type="caution">
    <text evidence="14">The sequence shown here is derived from an EMBL/GenBank/DDBJ whole genome shotgun (WGS) entry which is preliminary data.</text>
</comment>
<accession>A0A484DDM2</accession>
<proteinExistence type="inferred from homology"/>
<evidence type="ECO:0000256" key="1">
    <source>
        <dbReference type="ARBA" id="ARBA00003029"/>
    </source>
</evidence>
<evidence type="ECO:0000256" key="5">
    <source>
        <dbReference type="ARBA" id="ARBA00022490"/>
    </source>
</evidence>
<comment type="subcellular location">
    <subcellularLocation>
        <location evidence="2">Cytoplasm</location>
        <location evidence="2">Cytoskeleton</location>
        <location evidence="2">Flagellum axoneme</location>
    </subcellularLocation>
</comment>
<protein>
    <recommendedName>
        <fullName evidence="4">Dynein regulatory complex protein 10</fullName>
    </recommendedName>
    <alternativeName>
        <fullName evidence="10">IQ domain-containing protein D</fullName>
    </alternativeName>
</protein>
<comment type="function">
    <text evidence="1">Component of the nexin-dynein regulatory complex (N-DRC), a key regulator of ciliary/flagellar motility which maintains the alignment and integrity of the distal axoneme and regulates microtubule sliding in motile axonemes.</text>
</comment>
<evidence type="ECO:0000313" key="15">
    <source>
        <dbReference type="Proteomes" id="UP000295070"/>
    </source>
</evidence>
<feature type="coiled-coil region" evidence="12">
    <location>
        <begin position="318"/>
        <end position="359"/>
    </location>
</feature>